<keyword evidence="4" id="KW-0804">Transcription</keyword>
<dbReference type="EMBL" id="GGEC01018282">
    <property type="protein sequence ID" value="MBW98765.1"/>
    <property type="molecule type" value="Transcribed_RNA"/>
</dbReference>
<feature type="domain" description="BHLH" evidence="7">
    <location>
        <begin position="355"/>
        <end position="405"/>
    </location>
</feature>
<dbReference type="Pfam" id="PF00010">
    <property type="entry name" value="HLH"/>
    <property type="match status" value="1"/>
</dbReference>
<reference evidence="8" key="1">
    <citation type="submission" date="2018-02" db="EMBL/GenBank/DDBJ databases">
        <title>Rhizophora mucronata_Transcriptome.</title>
        <authorList>
            <person name="Meera S.P."/>
            <person name="Sreeshan A."/>
            <person name="Augustine A."/>
        </authorList>
    </citation>
    <scope>NUCLEOTIDE SEQUENCE</scope>
    <source>
        <tissue evidence="8">Leaf</tissue>
    </source>
</reference>
<feature type="region of interest" description="Disordered" evidence="6">
    <location>
        <begin position="115"/>
        <end position="141"/>
    </location>
</feature>
<dbReference type="SUPFAM" id="SSF47459">
    <property type="entry name" value="HLH, helix-loop-helix DNA-binding domain"/>
    <property type="match status" value="1"/>
</dbReference>
<evidence type="ECO:0000256" key="2">
    <source>
        <dbReference type="ARBA" id="ARBA00023015"/>
    </source>
</evidence>
<evidence type="ECO:0000256" key="4">
    <source>
        <dbReference type="ARBA" id="ARBA00023163"/>
    </source>
</evidence>
<evidence type="ECO:0000256" key="6">
    <source>
        <dbReference type="SAM" id="MobiDB-lite"/>
    </source>
</evidence>
<evidence type="ECO:0000256" key="5">
    <source>
        <dbReference type="ARBA" id="ARBA00023242"/>
    </source>
</evidence>
<proteinExistence type="predicted"/>
<dbReference type="FunFam" id="4.10.280.10:FF:000021">
    <property type="entry name" value="Transcription factor bHLH130 family"/>
    <property type="match status" value="1"/>
</dbReference>
<dbReference type="PROSITE" id="PS50888">
    <property type="entry name" value="BHLH"/>
    <property type="match status" value="1"/>
</dbReference>
<keyword evidence="3" id="KW-0238">DNA-binding</keyword>
<dbReference type="GO" id="GO:0000978">
    <property type="term" value="F:RNA polymerase II cis-regulatory region sequence-specific DNA binding"/>
    <property type="evidence" value="ECO:0007669"/>
    <property type="project" value="TreeGrafter"/>
</dbReference>
<sequence length="426" mass="47047">MEPDLQQPHPSLHHHRQHQPYNQKQGTSSGLTRYQSAPSSFFSSFLDRDLCEGFLNRPSSPETERIFAKFLGNSGGNSESISNQDLYTVKQDSPVRDAAPTQVNQREQIMNSMNNSDSRLHQQQHRQQQQQHQCSDYQSTASQSFYQNHNESRLTLPDQNSASGMNYGSVTSMGMGHMKFGGGNNSNLVRHSSSPAGIFSNLNIEIENRYAVLTGLGDLGAGNREESFSAASRPPRCSGRMSPTAQIGNKTTAENGMDKDGFGDARGSNYVTGFGIGSWDDSASISAGAKGLTDDSRTLSGLDTSETQNLETGNHPPMLAHRLSLPKSPAEISAIENILQFQESVPCKIRAKRGCATHPRSIAERVRRTRISERMRKLQDLVPYMDKQTNTADMLDLAVDYIKDLQRQVKVLSENRAKCSCTIKGK</sequence>
<evidence type="ECO:0000313" key="8">
    <source>
        <dbReference type="EMBL" id="MBW98765.1"/>
    </source>
</evidence>
<dbReference type="GO" id="GO:0046983">
    <property type="term" value="F:protein dimerization activity"/>
    <property type="evidence" value="ECO:0007669"/>
    <property type="project" value="InterPro"/>
</dbReference>
<dbReference type="SMART" id="SM00353">
    <property type="entry name" value="HLH"/>
    <property type="match status" value="1"/>
</dbReference>
<feature type="region of interest" description="Disordered" evidence="6">
    <location>
        <begin position="1"/>
        <end position="34"/>
    </location>
</feature>
<dbReference type="InterPro" id="IPR011598">
    <property type="entry name" value="bHLH_dom"/>
</dbReference>
<dbReference type="PANTHER" id="PTHR16223">
    <property type="entry name" value="TRANSCRIPTION FACTOR BHLH83-RELATED"/>
    <property type="match status" value="1"/>
</dbReference>
<dbReference type="InterPro" id="IPR045843">
    <property type="entry name" value="IND-like"/>
</dbReference>
<feature type="region of interest" description="Disordered" evidence="6">
    <location>
        <begin position="225"/>
        <end position="261"/>
    </location>
</feature>
<dbReference type="Gene3D" id="4.10.280.10">
    <property type="entry name" value="Helix-loop-helix DNA-binding domain"/>
    <property type="match status" value="1"/>
</dbReference>
<feature type="region of interest" description="Disordered" evidence="6">
    <location>
        <begin position="290"/>
        <end position="317"/>
    </location>
</feature>
<feature type="compositionally biased region" description="Polar residues" evidence="6">
    <location>
        <begin position="19"/>
        <end position="34"/>
    </location>
</feature>
<dbReference type="GO" id="GO:0005634">
    <property type="term" value="C:nucleus"/>
    <property type="evidence" value="ECO:0007669"/>
    <property type="project" value="UniProtKB-SubCell"/>
</dbReference>
<dbReference type="InterPro" id="IPR036638">
    <property type="entry name" value="HLH_DNA-bd_sf"/>
</dbReference>
<accession>A0A2P2JZB0</accession>
<evidence type="ECO:0000256" key="3">
    <source>
        <dbReference type="ARBA" id="ARBA00023125"/>
    </source>
</evidence>
<evidence type="ECO:0000256" key="1">
    <source>
        <dbReference type="ARBA" id="ARBA00004123"/>
    </source>
</evidence>
<dbReference type="GO" id="GO:0000981">
    <property type="term" value="F:DNA-binding transcription factor activity, RNA polymerase II-specific"/>
    <property type="evidence" value="ECO:0007669"/>
    <property type="project" value="TreeGrafter"/>
</dbReference>
<keyword evidence="5" id="KW-0539">Nucleus</keyword>
<protein>
    <submittedName>
        <fullName evidence="8">Basic helix-loop-helix family protein</fullName>
    </submittedName>
</protein>
<dbReference type="AlphaFoldDB" id="A0A2P2JZB0"/>
<evidence type="ECO:0000259" key="7">
    <source>
        <dbReference type="PROSITE" id="PS50888"/>
    </source>
</evidence>
<organism evidence="8">
    <name type="scientific">Rhizophora mucronata</name>
    <name type="common">Asiatic mangrove</name>
    <dbReference type="NCBI Taxonomy" id="61149"/>
    <lineage>
        <taxon>Eukaryota</taxon>
        <taxon>Viridiplantae</taxon>
        <taxon>Streptophyta</taxon>
        <taxon>Embryophyta</taxon>
        <taxon>Tracheophyta</taxon>
        <taxon>Spermatophyta</taxon>
        <taxon>Magnoliopsida</taxon>
        <taxon>eudicotyledons</taxon>
        <taxon>Gunneridae</taxon>
        <taxon>Pentapetalae</taxon>
        <taxon>rosids</taxon>
        <taxon>fabids</taxon>
        <taxon>Malpighiales</taxon>
        <taxon>Rhizophoraceae</taxon>
        <taxon>Rhizophora</taxon>
    </lineage>
</organism>
<dbReference type="PANTHER" id="PTHR16223:SF279">
    <property type="entry name" value="TRANSCRIPTION FACTOR BHLH122"/>
    <property type="match status" value="1"/>
</dbReference>
<feature type="compositionally biased region" description="Polar residues" evidence="6">
    <location>
        <begin position="241"/>
        <end position="254"/>
    </location>
</feature>
<name>A0A2P2JZB0_RHIMU</name>
<feature type="compositionally biased region" description="Polar residues" evidence="6">
    <location>
        <begin position="298"/>
        <end position="312"/>
    </location>
</feature>
<keyword evidence="2" id="KW-0805">Transcription regulation</keyword>
<comment type="subcellular location">
    <subcellularLocation>
        <location evidence="1">Nucleus</location>
    </subcellularLocation>
</comment>